<evidence type="ECO:0000256" key="8">
    <source>
        <dbReference type="RuleBase" id="RU363032"/>
    </source>
</evidence>
<dbReference type="Proteomes" id="UP001305498">
    <property type="component" value="Chromosome"/>
</dbReference>
<name>A0AA97I7D2_9MICO</name>
<dbReference type="KEGG" id="mbet:N8K70_01165"/>
<keyword evidence="4 8" id="KW-0812">Transmembrane</keyword>
<protein>
    <submittedName>
        <fullName evidence="10">Amino acid ABC transporter permease</fullName>
    </submittedName>
</protein>
<dbReference type="InterPro" id="IPR035906">
    <property type="entry name" value="MetI-like_sf"/>
</dbReference>
<keyword evidence="3" id="KW-1003">Cell membrane</keyword>
<keyword evidence="6 8" id="KW-1133">Transmembrane helix</keyword>
<dbReference type="AlphaFoldDB" id="A0AA97I7D2"/>
<gene>
    <name evidence="10" type="ORF">N8K70_01165</name>
</gene>
<dbReference type="GO" id="GO:0043190">
    <property type="term" value="C:ATP-binding cassette (ABC) transporter complex"/>
    <property type="evidence" value="ECO:0007669"/>
    <property type="project" value="InterPro"/>
</dbReference>
<dbReference type="InterPro" id="IPR043429">
    <property type="entry name" value="ArtM/GltK/GlnP/TcyL/YhdX-like"/>
</dbReference>
<keyword evidence="11" id="KW-1185">Reference proteome</keyword>
<comment type="subcellular location">
    <subcellularLocation>
        <location evidence="1 8">Cell membrane</location>
        <topology evidence="1 8">Multi-pass membrane protein</topology>
    </subcellularLocation>
</comment>
<feature type="transmembrane region" description="Helical" evidence="8">
    <location>
        <begin position="140"/>
        <end position="162"/>
    </location>
</feature>
<evidence type="ECO:0000256" key="2">
    <source>
        <dbReference type="ARBA" id="ARBA00022448"/>
    </source>
</evidence>
<dbReference type="PANTHER" id="PTHR30614:SF0">
    <property type="entry name" value="L-CYSTINE TRANSPORT SYSTEM PERMEASE PROTEIN TCYL"/>
    <property type="match status" value="1"/>
</dbReference>
<comment type="similarity">
    <text evidence="8">Belongs to the binding-protein-dependent transport system permease family.</text>
</comment>
<feature type="transmembrane region" description="Helical" evidence="8">
    <location>
        <begin position="52"/>
        <end position="73"/>
    </location>
</feature>
<evidence type="ECO:0000256" key="5">
    <source>
        <dbReference type="ARBA" id="ARBA00022970"/>
    </source>
</evidence>
<evidence type="ECO:0000259" key="9">
    <source>
        <dbReference type="PROSITE" id="PS50928"/>
    </source>
</evidence>
<dbReference type="Gene3D" id="1.10.3720.10">
    <property type="entry name" value="MetI-like"/>
    <property type="match status" value="1"/>
</dbReference>
<dbReference type="PROSITE" id="PS50928">
    <property type="entry name" value="ABC_TM1"/>
    <property type="match status" value="1"/>
</dbReference>
<evidence type="ECO:0000256" key="4">
    <source>
        <dbReference type="ARBA" id="ARBA00022692"/>
    </source>
</evidence>
<dbReference type="EMBL" id="CP118157">
    <property type="protein sequence ID" value="WOF23310.1"/>
    <property type="molecule type" value="Genomic_DNA"/>
</dbReference>
<dbReference type="InterPro" id="IPR000515">
    <property type="entry name" value="MetI-like"/>
</dbReference>
<dbReference type="PANTHER" id="PTHR30614">
    <property type="entry name" value="MEMBRANE COMPONENT OF AMINO ACID ABC TRANSPORTER"/>
    <property type="match status" value="1"/>
</dbReference>
<evidence type="ECO:0000256" key="6">
    <source>
        <dbReference type="ARBA" id="ARBA00022989"/>
    </source>
</evidence>
<feature type="transmembrane region" description="Helical" evidence="8">
    <location>
        <begin position="182"/>
        <end position="204"/>
    </location>
</feature>
<feature type="transmembrane region" description="Helical" evidence="8">
    <location>
        <begin position="20"/>
        <end position="40"/>
    </location>
</feature>
<evidence type="ECO:0000313" key="10">
    <source>
        <dbReference type="EMBL" id="WOF23310.1"/>
    </source>
</evidence>
<feature type="domain" description="ABC transmembrane type-1" evidence="9">
    <location>
        <begin position="17"/>
        <end position="205"/>
    </location>
</feature>
<organism evidence="10 11">
    <name type="scientific">Microbacterium betulae</name>
    <dbReference type="NCBI Taxonomy" id="2981139"/>
    <lineage>
        <taxon>Bacteria</taxon>
        <taxon>Bacillati</taxon>
        <taxon>Actinomycetota</taxon>
        <taxon>Actinomycetes</taxon>
        <taxon>Micrococcales</taxon>
        <taxon>Microbacteriaceae</taxon>
        <taxon>Microbacterium</taxon>
    </lineage>
</organism>
<dbReference type="CDD" id="cd06261">
    <property type="entry name" value="TM_PBP2"/>
    <property type="match status" value="1"/>
</dbReference>
<dbReference type="NCBIfam" id="TIGR01726">
    <property type="entry name" value="HEQRo_perm_3TM"/>
    <property type="match status" value="1"/>
</dbReference>
<feature type="transmembrane region" description="Helical" evidence="8">
    <location>
        <begin position="79"/>
        <end position="100"/>
    </location>
</feature>
<evidence type="ECO:0000256" key="1">
    <source>
        <dbReference type="ARBA" id="ARBA00004651"/>
    </source>
</evidence>
<sequence length="241" mass="25634">MFVEDWLSWLPSMLEGLWTALGVTILALVVGLPLGALLGIGSSVRTRSVRAACVTIVEVGRGIPALVFLYLVYYGLTEFGLTLTSFAAAVVGIGLTTAAYSSELFRAGFESVPSGEREAARALGMNGFFTMWDVIVPQGLAVALPSLIGLAIQMFQATALAYQIALPELLSRAYSTGTQTFQYLSALALAGLLYLVVTIPLSFLSQRIAAGSSAGGRRRRGRRSRRSIVPSTTALPVVRAR</sequence>
<keyword evidence="2 8" id="KW-0813">Transport</keyword>
<evidence type="ECO:0000256" key="7">
    <source>
        <dbReference type="ARBA" id="ARBA00023136"/>
    </source>
</evidence>
<dbReference type="RefSeq" id="WP_317139781.1">
    <property type="nucleotide sequence ID" value="NZ_CP118157.1"/>
</dbReference>
<proteinExistence type="inferred from homology"/>
<dbReference type="InterPro" id="IPR010065">
    <property type="entry name" value="AA_ABC_transptr_permease_3TM"/>
</dbReference>
<keyword evidence="5" id="KW-0029">Amino-acid transport</keyword>
<accession>A0AA97I7D2</accession>
<reference evidence="10 11" key="1">
    <citation type="submission" date="2023-02" db="EMBL/GenBank/DDBJ databases">
        <title>Microbacterium betulae sp. nov., isolated from birch wood.</title>
        <authorList>
            <person name="Pasciak M."/>
            <person name="Pawlik K.J."/>
            <person name="Martynowski D."/>
            <person name="Laczmanski L."/>
            <person name="Ciekot J."/>
            <person name="Szponar B."/>
            <person name="Wojcik-Fatla A."/>
            <person name="Mackiewicz B."/>
            <person name="Farian E."/>
            <person name="Cholewa G."/>
            <person name="Cholewa A."/>
            <person name="Dutkiewicz J."/>
        </authorList>
    </citation>
    <scope>NUCLEOTIDE SEQUENCE [LARGE SCALE GENOMIC DNA]</scope>
    <source>
        <strain evidence="10 11">AB</strain>
    </source>
</reference>
<dbReference type="Pfam" id="PF00528">
    <property type="entry name" value="BPD_transp_1"/>
    <property type="match status" value="1"/>
</dbReference>
<dbReference type="GO" id="GO:0006865">
    <property type="term" value="P:amino acid transport"/>
    <property type="evidence" value="ECO:0007669"/>
    <property type="project" value="UniProtKB-KW"/>
</dbReference>
<dbReference type="SUPFAM" id="SSF161098">
    <property type="entry name" value="MetI-like"/>
    <property type="match status" value="1"/>
</dbReference>
<evidence type="ECO:0000313" key="11">
    <source>
        <dbReference type="Proteomes" id="UP001305498"/>
    </source>
</evidence>
<keyword evidence="7 8" id="KW-0472">Membrane</keyword>
<evidence type="ECO:0000256" key="3">
    <source>
        <dbReference type="ARBA" id="ARBA00022475"/>
    </source>
</evidence>
<dbReference type="GO" id="GO:0022857">
    <property type="term" value="F:transmembrane transporter activity"/>
    <property type="evidence" value="ECO:0007669"/>
    <property type="project" value="InterPro"/>
</dbReference>